<keyword evidence="3" id="KW-0132">Cell division</keyword>
<evidence type="ECO:0000256" key="1">
    <source>
        <dbReference type="ARBA" id="ARBA00004186"/>
    </source>
</evidence>
<evidence type="ECO:0000256" key="5">
    <source>
        <dbReference type="ARBA" id="ARBA00022776"/>
    </source>
</evidence>
<evidence type="ECO:0000259" key="6">
    <source>
        <dbReference type="Pfam" id="PF12348"/>
    </source>
</evidence>
<evidence type="ECO:0000313" key="7">
    <source>
        <dbReference type="EMBL" id="KHN69687.1"/>
    </source>
</evidence>
<feature type="domain" description="CLASP N-terminal" evidence="6">
    <location>
        <begin position="8"/>
        <end position="182"/>
    </location>
</feature>
<dbReference type="RefSeq" id="XP_014563729.1">
    <property type="nucleotide sequence ID" value="XM_014708243.1"/>
</dbReference>
<keyword evidence="4" id="KW-0493">Microtubule</keyword>
<dbReference type="EMBL" id="JOKQ01000005">
    <property type="protein sequence ID" value="KHN69687.1"/>
    <property type="molecule type" value="Genomic_DNA"/>
</dbReference>
<evidence type="ECO:0000256" key="4">
    <source>
        <dbReference type="ARBA" id="ARBA00022701"/>
    </source>
</evidence>
<dbReference type="GeneID" id="26261747"/>
<dbReference type="InterPro" id="IPR011989">
    <property type="entry name" value="ARM-like"/>
</dbReference>
<accession>A0A0B2UKZ1</accession>
<comment type="similarity">
    <text evidence="2">Belongs to the CLASP family.</text>
</comment>
<dbReference type="STRING" id="1354746.A0A0B2UKZ1"/>
<dbReference type="GO" id="GO:0005874">
    <property type="term" value="C:microtubule"/>
    <property type="evidence" value="ECO:0007669"/>
    <property type="project" value="UniProtKB-KW"/>
</dbReference>
<dbReference type="OrthoDB" id="4699125at2759"/>
<dbReference type="VEuPathDB" id="MicrosporidiaDB:M896_050940"/>
<evidence type="ECO:0000313" key="8">
    <source>
        <dbReference type="Proteomes" id="UP000031056"/>
    </source>
</evidence>
<evidence type="ECO:0000256" key="3">
    <source>
        <dbReference type="ARBA" id="ARBA00022618"/>
    </source>
</evidence>
<organism evidence="7 8">
    <name type="scientific">Ordospora colligata OC4</name>
    <dbReference type="NCBI Taxonomy" id="1354746"/>
    <lineage>
        <taxon>Eukaryota</taxon>
        <taxon>Fungi</taxon>
        <taxon>Fungi incertae sedis</taxon>
        <taxon>Microsporidia</taxon>
        <taxon>Ordosporidae</taxon>
        <taxon>Ordospora</taxon>
    </lineage>
</organism>
<dbReference type="InterPro" id="IPR024395">
    <property type="entry name" value="CLASP_N_dom"/>
</dbReference>
<proteinExistence type="inferred from homology"/>
<dbReference type="GO" id="GO:0051301">
    <property type="term" value="P:cell division"/>
    <property type="evidence" value="ECO:0007669"/>
    <property type="project" value="UniProtKB-KW"/>
</dbReference>
<dbReference type="InParanoid" id="A0A0B2UKZ1"/>
<keyword evidence="5" id="KW-0498">Mitosis</keyword>
<keyword evidence="5" id="KW-0131">Cell cycle</keyword>
<dbReference type="GO" id="GO:0005819">
    <property type="term" value="C:spindle"/>
    <property type="evidence" value="ECO:0007669"/>
    <property type="project" value="UniProtKB-SubCell"/>
</dbReference>
<dbReference type="Pfam" id="PF12348">
    <property type="entry name" value="CLASP_N"/>
    <property type="match status" value="1"/>
</dbReference>
<dbReference type="HOGENOM" id="CLU_446242_0_0_1"/>
<name>A0A0B2UKZ1_9MICR</name>
<gene>
    <name evidence="7" type="ORF">M896_050940</name>
</gene>
<comment type="subcellular location">
    <subcellularLocation>
        <location evidence="1">Cytoplasm</location>
        <location evidence="1">Cytoskeleton</location>
        <location evidence="1">Spindle</location>
    </subcellularLocation>
</comment>
<sequence length="612" mass="69370">MSLSEVIREAGVLYNGKEDENSWSRIDVVLGKLASGIRDVSDAKEVLKVANELVIRSVQSERSKLAGTAMALAKKCVGLCGRGFEYSGVYLMSLMKVCGKSNKIFYSRAEEVIVEICRCADVRAHVRVLSEYSGSQNKNVRLAVFKGIEGMIDNIGMIDGIEGIVEKGRGDPFQEIREVCRRITDKLVSGECRKGEAIEGENVINGMRREPVRMVRKPVRIDSGGVEKKELEVGFSPARKQSKVIGDNCEMVVEEAEISKQKVNEKCMKGEDKEMNGQCSAKKVFSGARRSTVYPEVVNERRGEMRHDDLTPIRLDRYLSKYREEHGNLRDISEGVKHECLNINDNLHASQCEDQIGEQEDNCNHQMRDQESNCLKMDIDEIVNEEKWTAKDLIESYSNGNEFMDNEEESSGIDGDNKADDGMDWCLNEGVSEYVNNEEVDELSRSFANFSIIDSEVREVGNEMNNEVEEECIAQINDVLDESVNPYEFVEEGEKEMDQEYTIVDSAGGMECLEVYEMNKEMPREEKEGDESIHESTILMSIIEEPHKKKSETNKRQLMLSGNRFAGFLEMEEDSGEETVFGKECKKNEEGKEDFTMIDSFIEVKKSVFRKE</sequence>
<reference evidence="7 8" key="1">
    <citation type="journal article" date="2014" name="MBio">
        <title>The Ordospora colligata genome; evolution of extreme reduction in microsporidia and host-to-parasite horizontal gene transfer.</title>
        <authorList>
            <person name="Pombert J.-F."/>
            <person name="Haag K.L."/>
            <person name="Beidas S."/>
            <person name="Ebert D."/>
            <person name="Keeling P.J."/>
        </authorList>
    </citation>
    <scope>NUCLEOTIDE SEQUENCE [LARGE SCALE GENOMIC DNA]</scope>
    <source>
        <strain evidence="7 8">OC4</strain>
    </source>
</reference>
<evidence type="ECO:0000256" key="2">
    <source>
        <dbReference type="ARBA" id="ARBA00009549"/>
    </source>
</evidence>
<protein>
    <recommendedName>
        <fullName evidence="6">CLASP N-terminal domain-containing protein</fullName>
    </recommendedName>
</protein>
<comment type="caution">
    <text evidence="7">The sequence shown here is derived from an EMBL/GenBank/DDBJ whole genome shotgun (WGS) entry which is preliminary data.</text>
</comment>
<dbReference type="Gene3D" id="1.25.10.10">
    <property type="entry name" value="Leucine-rich Repeat Variant"/>
    <property type="match status" value="1"/>
</dbReference>
<keyword evidence="8" id="KW-1185">Reference proteome</keyword>
<dbReference type="Proteomes" id="UP000031056">
    <property type="component" value="Unassembled WGS sequence"/>
</dbReference>
<dbReference type="AlphaFoldDB" id="A0A0B2UKZ1"/>